<dbReference type="PANTHER" id="PTHR47177">
    <property type="entry name" value="F18C1.6 PROTEIN"/>
    <property type="match status" value="1"/>
</dbReference>
<dbReference type="Pfam" id="PF00628">
    <property type="entry name" value="PHD"/>
    <property type="match status" value="1"/>
</dbReference>
<comment type="caution">
    <text evidence="10">The sequence shown here is derived from an EMBL/GenBank/DDBJ whole genome shotgun (WGS) entry which is preliminary data.</text>
</comment>
<keyword evidence="5" id="KW-0539">Nucleus</keyword>
<dbReference type="InterPro" id="IPR035441">
    <property type="entry name" value="TFIIS/LEDGF_dom_sf"/>
</dbReference>
<dbReference type="SMART" id="SM00184">
    <property type="entry name" value="RING"/>
    <property type="match status" value="2"/>
</dbReference>
<dbReference type="PANTHER" id="PTHR47177:SF3">
    <property type="entry name" value="F18C1.6 PROTEIN"/>
    <property type="match status" value="1"/>
</dbReference>
<evidence type="ECO:0000259" key="8">
    <source>
        <dbReference type="PROSITE" id="PS50089"/>
    </source>
</evidence>
<sequence>MASTAAAIDLTAVDDDDDALLDEYDDDGVKVSSAPAGDELDEDEEGDEDETCSICLDPVAIEMQGFLLKCVHCFHFECIAKWAKVTNLCPLCKTRFQCIVQKSASGVVIKKTPVKNIKQVHSADGSQDLVHARNLLAEFACHLCGNGDNEDTLLLCDVDNCENAGHTLCLGLPGVPATSWFCPEHAHRRTAAASRRRATTLATLRTSRAGRARRSTPVRRRITPLEARLGVRRGQRVPLPYEREVAQYAVEPAYHARSVAATEMRRLQQEAAQILQRRQRPVTAPAPAPTTSSLKRKRDTEQMWADSARARQMATLAPTPVVVPTETPVVPAPTAAPRVPFRAAFLALKDAMALAAAKDASTAVYHVPTAAKLRLLPRVKAFFEGLNAAQLRQVLEWHVLSLLKSWLVPYAPGHAQHALVLEGLLQLLPKLPVTKEHLKQSDGLGPVVLQLAKETGPAAALAKTVLDKWKQLVAKPTAPTQVVRPPPPPVVLPPITPMVPRDGKSPTALKKLPFCDAIVAHVKQLVYPQLRDGSLSRDRFTAVVKEAANAFAAEVPFLSGAVVEAGALTPLATTRLGQLVERALR</sequence>
<dbReference type="STRING" id="1202772.A0A1V9YA29"/>
<feature type="region of interest" description="Disordered" evidence="6">
    <location>
        <begin position="24"/>
        <end position="46"/>
    </location>
</feature>
<dbReference type="SUPFAM" id="SSF57903">
    <property type="entry name" value="FYVE/PHD zinc finger"/>
    <property type="match status" value="1"/>
</dbReference>
<gene>
    <name evidence="10" type="ORF">ACHHYP_15746</name>
</gene>
<name>A0A1V9YA29_ACHHY</name>
<keyword evidence="11" id="KW-1185">Reference proteome</keyword>
<evidence type="ECO:0000256" key="5">
    <source>
        <dbReference type="PROSITE-ProRule" id="PRU00649"/>
    </source>
</evidence>
<evidence type="ECO:0000256" key="6">
    <source>
        <dbReference type="SAM" id="MobiDB-lite"/>
    </source>
</evidence>
<dbReference type="Gene3D" id="1.20.930.10">
    <property type="entry name" value="Conserved domain common to transcription factors TFIIS, elongin A, CRSP70"/>
    <property type="match status" value="1"/>
</dbReference>
<dbReference type="InterPro" id="IPR011011">
    <property type="entry name" value="Znf_FYVE_PHD"/>
</dbReference>
<accession>A0A1V9YA29</accession>
<feature type="domain" description="RING-type" evidence="8">
    <location>
        <begin position="52"/>
        <end position="93"/>
    </location>
</feature>
<dbReference type="SMART" id="SM00249">
    <property type="entry name" value="PHD"/>
    <property type="match status" value="1"/>
</dbReference>
<dbReference type="InterPro" id="IPR001965">
    <property type="entry name" value="Znf_PHD"/>
</dbReference>
<keyword evidence="2 4" id="KW-0863">Zinc-finger</keyword>
<proteinExistence type="predicted"/>
<dbReference type="EMBL" id="JNBR01002430">
    <property type="protein sequence ID" value="OQR82583.1"/>
    <property type="molecule type" value="Genomic_DNA"/>
</dbReference>
<dbReference type="Pfam" id="PF08711">
    <property type="entry name" value="Med26"/>
    <property type="match status" value="1"/>
</dbReference>
<dbReference type="Proteomes" id="UP000243579">
    <property type="component" value="Unassembled WGS sequence"/>
</dbReference>
<evidence type="ECO:0000256" key="3">
    <source>
        <dbReference type="ARBA" id="ARBA00022833"/>
    </source>
</evidence>
<dbReference type="GO" id="GO:0005634">
    <property type="term" value="C:nucleus"/>
    <property type="evidence" value="ECO:0007669"/>
    <property type="project" value="UniProtKB-SubCell"/>
</dbReference>
<feature type="domain" description="PHD-type" evidence="7">
    <location>
        <begin position="138"/>
        <end position="188"/>
    </location>
</feature>
<dbReference type="InterPro" id="IPR017923">
    <property type="entry name" value="TFIIS_N"/>
</dbReference>
<reference evidence="10 11" key="1">
    <citation type="journal article" date="2014" name="Genome Biol. Evol.">
        <title>The secreted proteins of Achlya hypogyna and Thraustotheca clavata identify the ancestral oomycete secretome and reveal gene acquisitions by horizontal gene transfer.</title>
        <authorList>
            <person name="Misner I."/>
            <person name="Blouin N."/>
            <person name="Leonard G."/>
            <person name="Richards T.A."/>
            <person name="Lane C.E."/>
        </authorList>
    </citation>
    <scope>NUCLEOTIDE SEQUENCE [LARGE SCALE GENOMIC DNA]</scope>
    <source>
        <strain evidence="10 11">ATCC 48635</strain>
    </source>
</reference>
<keyword evidence="3" id="KW-0862">Zinc</keyword>
<dbReference type="InterPro" id="IPR013083">
    <property type="entry name" value="Znf_RING/FYVE/PHD"/>
</dbReference>
<dbReference type="OrthoDB" id="1630758at2759"/>
<evidence type="ECO:0000259" key="7">
    <source>
        <dbReference type="PROSITE" id="PS50016"/>
    </source>
</evidence>
<organism evidence="10 11">
    <name type="scientific">Achlya hypogyna</name>
    <name type="common">Oomycete</name>
    <name type="synonym">Protoachlya hypogyna</name>
    <dbReference type="NCBI Taxonomy" id="1202772"/>
    <lineage>
        <taxon>Eukaryota</taxon>
        <taxon>Sar</taxon>
        <taxon>Stramenopiles</taxon>
        <taxon>Oomycota</taxon>
        <taxon>Saprolegniomycetes</taxon>
        <taxon>Saprolegniales</taxon>
        <taxon>Achlyaceae</taxon>
        <taxon>Achlya</taxon>
    </lineage>
</organism>
<dbReference type="GO" id="GO:0008270">
    <property type="term" value="F:zinc ion binding"/>
    <property type="evidence" value="ECO:0007669"/>
    <property type="project" value="UniProtKB-KW"/>
</dbReference>
<evidence type="ECO:0000313" key="11">
    <source>
        <dbReference type="Proteomes" id="UP000243579"/>
    </source>
</evidence>
<dbReference type="PROSITE" id="PS51319">
    <property type="entry name" value="TFIIS_N"/>
    <property type="match status" value="1"/>
</dbReference>
<feature type="region of interest" description="Disordered" evidence="6">
    <location>
        <begin position="275"/>
        <end position="300"/>
    </location>
</feature>
<comment type="subcellular location">
    <subcellularLocation>
        <location evidence="5">Nucleus</location>
    </subcellularLocation>
</comment>
<dbReference type="SUPFAM" id="SSF57850">
    <property type="entry name" value="RING/U-box"/>
    <property type="match status" value="1"/>
</dbReference>
<keyword evidence="1" id="KW-0479">Metal-binding</keyword>
<dbReference type="PROSITE" id="PS50089">
    <property type="entry name" value="ZF_RING_2"/>
    <property type="match status" value="1"/>
</dbReference>
<evidence type="ECO:0000313" key="10">
    <source>
        <dbReference type="EMBL" id="OQR82583.1"/>
    </source>
</evidence>
<dbReference type="InterPro" id="IPR019787">
    <property type="entry name" value="Znf_PHD-finger"/>
</dbReference>
<feature type="domain" description="TFIIS N-terminal" evidence="9">
    <location>
        <begin position="401"/>
        <end position="476"/>
    </location>
</feature>
<evidence type="ECO:0008006" key="12">
    <source>
        <dbReference type="Google" id="ProtNLM"/>
    </source>
</evidence>
<protein>
    <recommendedName>
        <fullName evidence="12">RING-type domain-containing protein</fullName>
    </recommendedName>
</protein>
<dbReference type="AlphaFoldDB" id="A0A1V9YA29"/>
<evidence type="ECO:0000256" key="2">
    <source>
        <dbReference type="ARBA" id="ARBA00022771"/>
    </source>
</evidence>
<evidence type="ECO:0000256" key="1">
    <source>
        <dbReference type="ARBA" id="ARBA00022723"/>
    </source>
</evidence>
<evidence type="ECO:0000259" key="9">
    <source>
        <dbReference type="PROSITE" id="PS51319"/>
    </source>
</evidence>
<dbReference type="Pfam" id="PF13639">
    <property type="entry name" value="zf-RING_2"/>
    <property type="match status" value="1"/>
</dbReference>
<dbReference type="SUPFAM" id="SSF47676">
    <property type="entry name" value="Conserved domain common to transcription factors TFIIS, elongin A, CRSP70"/>
    <property type="match status" value="1"/>
</dbReference>
<dbReference type="InterPro" id="IPR001841">
    <property type="entry name" value="Znf_RING"/>
</dbReference>
<dbReference type="PROSITE" id="PS50016">
    <property type="entry name" value="ZF_PHD_2"/>
    <property type="match status" value="1"/>
</dbReference>
<evidence type="ECO:0000256" key="4">
    <source>
        <dbReference type="PROSITE-ProRule" id="PRU00175"/>
    </source>
</evidence>
<dbReference type="Gene3D" id="3.30.40.10">
    <property type="entry name" value="Zinc/RING finger domain, C3HC4 (zinc finger)"/>
    <property type="match status" value="2"/>
</dbReference>